<organism evidence="3 4">
    <name type="scientific">Orchesella cincta</name>
    <name type="common">Springtail</name>
    <name type="synonym">Podura cincta</name>
    <dbReference type="NCBI Taxonomy" id="48709"/>
    <lineage>
        <taxon>Eukaryota</taxon>
        <taxon>Metazoa</taxon>
        <taxon>Ecdysozoa</taxon>
        <taxon>Arthropoda</taxon>
        <taxon>Hexapoda</taxon>
        <taxon>Collembola</taxon>
        <taxon>Entomobryomorpha</taxon>
        <taxon>Entomobryoidea</taxon>
        <taxon>Orchesellidae</taxon>
        <taxon>Orchesellinae</taxon>
        <taxon>Orchesella</taxon>
    </lineage>
</organism>
<dbReference type="Pfam" id="PF00135">
    <property type="entry name" value="COesterase"/>
    <property type="match status" value="1"/>
</dbReference>
<dbReference type="Gene3D" id="3.40.50.1820">
    <property type="entry name" value="alpha/beta hydrolase"/>
    <property type="match status" value="1"/>
</dbReference>
<feature type="domain" description="Carboxylesterase type B" evidence="2">
    <location>
        <begin position="2"/>
        <end position="134"/>
    </location>
</feature>
<sequence length="142" mass="16832">MELVAAQVKLKEWYVYPIVLFAPVIEPEGPDSFLVESPEAILRKGNFNKVNWITGITDDDGAFFDVPIMTDKNLTDIVEKDWFDVAPVLFGYQHLPIEKRDSISSEIRESYFDRFEIDEFTWQSFRDLFTDRYWLEAFRNIY</sequence>
<dbReference type="OrthoDB" id="6846267at2759"/>
<evidence type="ECO:0000313" key="3">
    <source>
        <dbReference type="EMBL" id="ODM91453.1"/>
    </source>
</evidence>
<name>A0A1D2MET0_ORCCI</name>
<evidence type="ECO:0000256" key="1">
    <source>
        <dbReference type="ARBA" id="ARBA00023180"/>
    </source>
</evidence>
<comment type="caution">
    <text evidence="3">The sequence shown here is derived from an EMBL/GenBank/DDBJ whole genome shotgun (WGS) entry which is preliminary data.</text>
</comment>
<protein>
    <submittedName>
        <fullName evidence="3">Esterase P</fullName>
    </submittedName>
</protein>
<dbReference type="SUPFAM" id="SSF53474">
    <property type="entry name" value="alpha/beta-Hydrolases"/>
    <property type="match status" value="1"/>
</dbReference>
<gene>
    <name evidence="3" type="ORF">Ocin01_15224</name>
</gene>
<accession>A0A1D2MET0</accession>
<dbReference type="Proteomes" id="UP000094527">
    <property type="component" value="Unassembled WGS sequence"/>
</dbReference>
<dbReference type="STRING" id="48709.A0A1D2MET0"/>
<dbReference type="AlphaFoldDB" id="A0A1D2MET0"/>
<keyword evidence="4" id="KW-1185">Reference proteome</keyword>
<evidence type="ECO:0000259" key="2">
    <source>
        <dbReference type="Pfam" id="PF00135"/>
    </source>
</evidence>
<proteinExistence type="predicted"/>
<dbReference type="InterPro" id="IPR029058">
    <property type="entry name" value="AB_hydrolase_fold"/>
</dbReference>
<dbReference type="EMBL" id="LJIJ01001543">
    <property type="protein sequence ID" value="ODM91453.1"/>
    <property type="molecule type" value="Genomic_DNA"/>
</dbReference>
<evidence type="ECO:0000313" key="4">
    <source>
        <dbReference type="Proteomes" id="UP000094527"/>
    </source>
</evidence>
<dbReference type="InterPro" id="IPR002018">
    <property type="entry name" value="CarbesteraseB"/>
</dbReference>
<keyword evidence="1" id="KW-0325">Glycoprotein</keyword>
<reference evidence="3 4" key="1">
    <citation type="journal article" date="2016" name="Genome Biol. Evol.">
        <title>Gene Family Evolution Reflects Adaptation to Soil Environmental Stressors in the Genome of the Collembolan Orchesella cincta.</title>
        <authorList>
            <person name="Faddeeva-Vakhrusheva A."/>
            <person name="Derks M.F."/>
            <person name="Anvar S.Y."/>
            <person name="Agamennone V."/>
            <person name="Suring W."/>
            <person name="Smit S."/>
            <person name="van Straalen N.M."/>
            <person name="Roelofs D."/>
        </authorList>
    </citation>
    <scope>NUCLEOTIDE SEQUENCE [LARGE SCALE GENOMIC DNA]</scope>
    <source>
        <tissue evidence="3">Mixed pool</tissue>
    </source>
</reference>